<evidence type="ECO:0000256" key="1">
    <source>
        <dbReference type="ARBA" id="ARBA00004496"/>
    </source>
</evidence>
<evidence type="ECO:0000256" key="5">
    <source>
        <dbReference type="ARBA" id="ARBA00022801"/>
    </source>
</evidence>
<dbReference type="InterPro" id="IPR041489">
    <property type="entry name" value="PDZ_6"/>
</dbReference>
<dbReference type="Gene3D" id="3.90.226.10">
    <property type="entry name" value="2-enoyl-CoA Hydratase, Chain A, domain 1"/>
    <property type="match status" value="1"/>
</dbReference>
<dbReference type="GO" id="GO:0006508">
    <property type="term" value="P:proteolysis"/>
    <property type="evidence" value="ECO:0007669"/>
    <property type="project" value="UniProtKB-KW"/>
</dbReference>
<dbReference type="SUPFAM" id="SSF52096">
    <property type="entry name" value="ClpP/crotonase"/>
    <property type="match status" value="1"/>
</dbReference>
<feature type="non-terminal residue" evidence="9">
    <location>
        <position position="1"/>
    </location>
</feature>
<feature type="domain" description="Tail specific protease" evidence="8">
    <location>
        <begin position="816"/>
        <end position="1041"/>
    </location>
</feature>
<gene>
    <name evidence="9" type="ORF">THAOC_23536</name>
</gene>
<dbReference type="CDD" id="cd07562">
    <property type="entry name" value="Peptidase_S41_TRI"/>
    <property type="match status" value="1"/>
</dbReference>
<name>K0RU90_THAOC</name>
<dbReference type="Pfam" id="PF17820">
    <property type="entry name" value="PDZ_6"/>
    <property type="match status" value="1"/>
</dbReference>
<dbReference type="GO" id="GO:0008236">
    <property type="term" value="F:serine-type peptidase activity"/>
    <property type="evidence" value="ECO:0007669"/>
    <property type="project" value="UniProtKB-KW"/>
</dbReference>
<organism evidence="9 10">
    <name type="scientific">Thalassiosira oceanica</name>
    <name type="common">Marine diatom</name>
    <dbReference type="NCBI Taxonomy" id="159749"/>
    <lineage>
        <taxon>Eukaryota</taxon>
        <taxon>Sar</taxon>
        <taxon>Stramenopiles</taxon>
        <taxon>Ochrophyta</taxon>
        <taxon>Bacillariophyta</taxon>
        <taxon>Coscinodiscophyceae</taxon>
        <taxon>Thalassiosirophycidae</taxon>
        <taxon>Thalassiosirales</taxon>
        <taxon>Thalassiosiraceae</taxon>
        <taxon>Thalassiosira</taxon>
    </lineage>
</organism>
<feature type="compositionally biased region" description="Basic and acidic residues" evidence="7">
    <location>
        <begin position="1078"/>
        <end position="1093"/>
    </location>
</feature>
<dbReference type="AlphaFoldDB" id="K0RU90"/>
<feature type="region of interest" description="Disordered" evidence="7">
    <location>
        <begin position="1070"/>
        <end position="1093"/>
    </location>
</feature>
<feature type="region of interest" description="Disordered" evidence="7">
    <location>
        <begin position="47"/>
        <end position="84"/>
    </location>
</feature>
<evidence type="ECO:0000313" key="10">
    <source>
        <dbReference type="Proteomes" id="UP000266841"/>
    </source>
</evidence>
<evidence type="ECO:0000256" key="6">
    <source>
        <dbReference type="ARBA" id="ARBA00022825"/>
    </source>
</evidence>
<reference evidence="9 10" key="1">
    <citation type="journal article" date="2012" name="Genome Biol.">
        <title>Genome and low-iron response of an oceanic diatom adapted to chronic iron limitation.</title>
        <authorList>
            <person name="Lommer M."/>
            <person name="Specht M."/>
            <person name="Roy A.S."/>
            <person name="Kraemer L."/>
            <person name="Andreson R."/>
            <person name="Gutowska M.A."/>
            <person name="Wolf J."/>
            <person name="Bergner S.V."/>
            <person name="Schilhabel M.B."/>
            <person name="Klostermeier U.C."/>
            <person name="Beiko R.G."/>
            <person name="Rosenstiel P."/>
            <person name="Hippler M."/>
            <person name="Laroche J."/>
        </authorList>
    </citation>
    <scope>NUCLEOTIDE SEQUENCE [LARGE SCALE GENOMIC DNA]</scope>
    <source>
        <strain evidence="9 10">CCMP1005</strain>
    </source>
</reference>
<dbReference type="OrthoDB" id="43744at2759"/>
<dbReference type="Pfam" id="PF03572">
    <property type="entry name" value="Peptidase_S41"/>
    <property type="match status" value="1"/>
</dbReference>
<accession>K0RU90</accession>
<comment type="subcellular location">
    <subcellularLocation>
        <location evidence="1">Cytoplasm</location>
    </subcellularLocation>
</comment>
<comment type="similarity">
    <text evidence="2">Belongs to the peptidase S41B family.</text>
</comment>
<dbReference type="SUPFAM" id="SSF82171">
    <property type="entry name" value="DPP6 N-terminal domain-like"/>
    <property type="match status" value="1"/>
</dbReference>
<dbReference type="PANTHER" id="PTHR43253:SF1">
    <property type="entry name" value="TRICORN PROTEASE HOMOLOG 2-RELATED"/>
    <property type="match status" value="1"/>
</dbReference>
<dbReference type="Gene3D" id="2.30.42.10">
    <property type="match status" value="1"/>
</dbReference>
<keyword evidence="3" id="KW-0963">Cytoplasm</keyword>
<dbReference type="Pfam" id="PF14684">
    <property type="entry name" value="Tricorn_C1"/>
    <property type="match status" value="1"/>
</dbReference>
<dbReference type="Proteomes" id="UP000266841">
    <property type="component" value="Unassembled WGS sequence"/>
</dbReference>
<evidence type="ECO:0000256" key="4">
    <source>
        <dbReference type="ARBA" id="ARBA00022670"/>
    </source>
</evidence>
<dbReference type="InterPro" id="IPR028204">
    <property type="entry name" value="Tricorn_C1"/>
</dbReference>
<dbReference type="InterPro" id="IPR036034">
    <property type="entry name" value="PDZ_sf"/>
</dbReference>
<dbReference type="SMART" id="SM00245">
    <property type="entry name" value="TSPc"/>
    <property type="match status" value="1"/>
</dbReference>
<evidence type="ECO:0000256" key="7">
    <source>
        <dbReference type="SAM" id="MobiDB-lite"/>
    </source>
</evidence>
<comment type="caution">
    <text evidence="9">The sequence shown here is derived from an EMBL/GenBank/DDBJ whole genome shotgun (WGS) entry which is preliminary data.</text>
</comment>
<dbReference type="GO" id="GO:0005737">
    <property type="term" value="C:cytoplasm"/>
    <property type="evidence" value="ECO:0007669"/>
    <property type="project" value="UniProtKB-SubCell"/>
</dbReference>
<protein>
    <recommendedName>
        <fullName evidence="8">Tail specific protease domain-containing protein</fullName>
    </recommendedName>
</protein>
<keyword evidence="6" id="KW-0720">Serine protease</keyword>
<dbReference type="SUPFAM" id="SSF50156">
    <property type="entry name" value="PDZ domain-like"/>
    <property type="match status" value="1"/>
</dbReference>
<keyword evidence="10" id="KW-1185">Reference proteome</keyword>
<dbReference type="PIRSF" id="PIRSF036421">
    <property type="entry name" value="Tricorn_protease"/>
    <property type="match status" value="1"/>
</dbReference>
<proteinExistence type="inferred from homology"/>
<keyword evidence="4" id="KW-0645">Protease</keyword>
<dbReference type="InterPro" id="IPR029045">
    <property type="entry name" value="ClpP/crotonase-like_dom_sf"/>
</dbReference>
<dbReference type="OMA" id="DAGHIGS"/>
<dbReference type="PANTHER" id="PTHR43253">
    <property type="entry name" value="TRICORN PROTEASE HOMOLOG 2-RELATED"/>
    <property type="match status" value="1"/>
</dbReference>
<dbReference type="InterPro" id="IPR012393">
    <property type="entry name" value="Tricorn_protease"/>
</dbReference>
<evidence type="ECO:0000256" key="3">
    <source>
        <dbReference type="ARBA" id="ARBA00022490"/>
    </source>
</evidence>
<dbReference type="EMBL" id="AGNL01031107">
    <property type="protein sequence ID" value="EJK56555.1"/>
    <property type="molecule type" value="Genomic_DNA"/>
</dbReference>
<dbReference type="eggNOG" id="ENOG502RZ06">
    <property type="taxonomic scope" value="Eukaryota"/>
</dbReference>
<feature type="region of interest" description="Disordered" evidence="7">
    <location>
        <begin position="412"/>
        <end position="434"/>
    </location>
</feature>
<sequence length="1093" mass="117892">PAGGKAAERGGPERLRLHARACDTDVGLGAPDVGRRVPYVVRVGLGTGDREGADVRGPGGEGEEDGGAGPRKYKVAPGHGGGGLTRILTSRHVPLPPPPPGKLDSGERLALLLATDPLSATGEHAFYLVRTDASSVPAFGFASLYEYENDVEGTGGLPRPFLGGHLETGGAVRDGGLGSVHADTVAVSPCGRRFAFADTDGRIVAATIPPDEEGTDVDVAVMPAENENGQPMVGDGETELVWSPGGRYLAVGHRARNQFGVISIADLGVPDVGSMAPGRIVPATVDRFNSMSPVWGRAGKDVLVDGASDALPAMSANSTDGATVLYFLSDRDIASDGPGSPWGTRAPQPSFDDEVSVHALPLRTVEDALEDNPMNAFVSAPYGGGGALEVAMEGVNELELLLEAEELAKGLLSGAGDPTGANGTDAPDEDEEDDESPFVVDTVISLGVAGDDGLAFARSSYRLDHIPSGNYVKIVTQVDNDPSLVLLEEDDEGPGMYSLSLFAVGDWPSDSTEEVRTAPGLSVQYADTSGDGRYMIAVVDGNVHVVETKAEEIAKFFSDEKLEGNRADVGGLSMSVWPQLEHQQMFRDAWRMLRDYFYDPDLHKVDWEGMFDRYLPLVKRCAKREELDDGEIFFRRRSIFRLPFCPHACLPVPVLRQLVGELSALHSFVYGGEYPSPNHGDGQLESINEIATLGAVLRRSEEMRGLEVVKIPLRDADLHHTDGEARYSPLSHQALRNTGQRGLEAGDVILAVNGQSVLDAGHIGSLLRNTAGRSVRLDVLRIASTSRLRRLRDMKRRAEGDNETAAGEEEAGLVPEPLIVVPITPGQGDDLDYAAWEWKTRLLAKSLARDAGFGCGYLHLRDMSGAPSINAFARDFYSDYDKEAFIIDVRNNRGGNIDSWLIDVLQRKAWMFWQGRSSNVTTGGLGWDQVRLHLSNELHRHFLIRSQRHCLQQFAFRGHLVVLVNEHTSSDGEGFARGVSELGLGVIIGKRTWGGGIWLSSDNTLVDGGIATAAEIGTYNKNFGWGLGIEQMGVIPDVEVDNDPRMAFEGKDAQLDRAVSYLKDWIEREPITLPESPGPHRDMSKPKSSEECH</sequence>
<keyword evidence="5" id="KW-0378">Hydrolase</keyword>
<evidence type="ECO:0000256" key="2">
    <source>
        <dbReference type="ARBA" id="ARBA00008524"/>
    </source>
</evidence>
<dbReference type="Gene3D" id="3.30.750.44">
    <property type="match status" value="1"/>
</dbReference>
<evidence type="ECO:0000259" key="8">
    <source>
        <dbReference type="SMART" id="SM00245"/>
    </source>
</evidence>
<evidence type="ECO:0000313" key="9">
    <source>
        <dbReference type="EMBL" id="EJK56555.1"/>
    </source>
</evidence>
<dbReference type="InterPro" id="IPR005151">
    <property type="entry name" value="Tail-specific_protease"/>
</dbReference>